<evidence type="ECO:0008006" key="3">
    <source>
        <dbReference type="Google" id="ProtNLM"/>
    </source>
</evidence>
<dbReference type="Proteomes" id="UP000229481">
    <property type="component" value="Unassembled WGS sequence"/>
</dbReference>
<dbReference type="EMBL" id="PFLK01000028">
    <property type="protein sequence ID" value="PIY75092.1"/>
    <property type="molecule type" value="Genomic_DNA"/>
</dbReference>
<reference evidence="2" key="1">
    <citation type="submission" date="2017-09" db="EMBL/GenBank/DDBJ databases">
        <title>Depth-based differentiation of microbial function through sediment-hosted aquifers and enrichment of novel symbionts in the deep terrestrial subsurface.</title>
        <authorList>
            <person name="Probst A.J."/>
            <person name="Ladd B."/>
            <person name="Jarett J.K."/>
            <person name="Geller-Mcgrath D.E."/>
            <person name="Sieber C.M.K."/>
            <person name="Emerson J.B."/>
            <person name="Anantharaman K."/>
            <person name="Thomas B.C."/>
            <person name="Malmstrom R."/>
            <person name="Stieglmeier M."/>
            <person name="Klingl A."/>
            <person name="Woyke T."/>
            <person name="Ryan C.M."/>
            <person name="Banfield J.F."/>
        </authorList>
    </citation>
    <scope>NUCLEOTIDE SEQUENCE [LARGE SCALE GENOMIC DNA]</scope>
</reference>
<organism evidence="1 2">
    <name type="scientific">Candidatus Portnoybacteria bacterium CG_4_10_14_0_8_um_filter_40_50</name>
    <dbReference type="NCBI Taxonomy" id="1974800"/>
    <lineage>
        <taxon>Bacteria</taxon>
        <taxon>Candidatus Portnoyibacteriota</taxon>
    </lineage>
</organism>
<evidence type="ECO:0000313" key="2">
    <source>
        <dbReference type="Proteomes" id="UP000229481"/>
    </source>
</evidence>
<proteinExistence type="predicted"/>
<protein>
    <recommendedName>
        <fullName evidence="3">Type I restriction modification DNA specificity domain-containing protein</fullName>
    </recommendedName>
</protein>
<dbReference type="SUPFAM" id="SSF116734">
    <property type="entry name" value="DNA methylase specificity domain"/>
    <property type="match status" value="1"/>
</dbReference>
<evidence type="ECO:0000313" key="1">
    <source>
        <dbReference type="EMBL" id="PIY75092.1"/>
    </source>
</evidence>
<accession>A0A2M7QS14</accession>
<name>A0A2M7QS14_9BACT</name>
<gene>
    <name evidence="1" type="ORF">COY85_01295</name>
</gene>
<dbReference type="AlphaFoldDB" id="A0A2M7QS14"/>
<sequence>MGKPKLRGIMNQEKIRSIKIALLPLETQKQLVAEMEEQEKIIEANKKLVGIMEQKIADVLAEI</sequence>
<comment type="caution">
    <text evidence="1">The sequence shown here is derived from an EMBL/GenBank/DDBJ whole genome shotgun (WGS) entry which is preliminary data.</text>
</comment>